<dbReference type="AlphaFoldDB" id="A0AA38GEG7"/>
<dbReference type="EMBL" id="JAHRHJ020000003">
    <property type="protein sequence ID" value="KAH9321744.1"/>
    <property type="molecule type" value="Genomic_DNA"/>
</dbReference>
<sequence>ALSHKTYIDPCEALEAALRTEAFGSIDTGVSPFLEEQIIAMAKQLEKLSVNSSHEMHTGIWCTDCEVEGNTKDSCPYKK</sequence>
<accession>A0AA38GEG7</accession>
<reference evidence="1 2" key="1">
    <citation type="journal article" date="2021" name="Nat. Plants">
        <title>The Taxus genome provides insights into paclitaxel biosynthesis.</title>
        <authorList>
            <person name="Xiong X."/>
            <person name="Gou J."/>
            <person name="Liao Q."/>
            <person name="Li Y."/>
            <person name="Zhou Q."/>
            <person name="Bi G."/>
            <person name="Li C."/>
            <person name="Du R."/>
            <person name="Wang X."/>
            <person name="Sun T."/>
            <person name="Guo L."/>
            <person name="Liang H."/>
            <person name="Lu P."/>
            <person name="Wu Y."/>
            <person name="Zhang Z."/>
            <person name="Ro D.K."/>
            <person name="Shang Y."/>
            <person name="Huang S."/>
            <person name="Yan J."/>
        </authorList>
    </citation>
    <scope>NUCLEOTIDE SEQUENCE [LARGE SCALE GENOMIC DNA]</scope>
    <source>
        <strain evidence="1">Ta-2019</strain>
    </source>
</reference>
<name>A0AA38GEG7_TAXCH</name>
<gene>
    <name evidence="1" type="ORF">KI387_016383</name>
</gene>
<dbReference type="Proteomes" id="UP000824469">
    <property type="component" value="Unassembled WGS sequence"/>
</dbReference>
<proteinExistence type="predicted"/>
<feature type="non-terminal residue" evidence="1">
    <location>
        <position position="79"/>
    </location>
</feature>
<feature type="non-terminal residue" evidence="1">
    <location>
        <position position="1"/>
    </location>
</feature>
<evidence type="ECO:0000313" key="2">
    <source>
        <dbReference type="Proteomes" id="UP000824469"/>
    </source>
</evidence>
<comment type="caution">
    <text evidence="1">The sequence shown here is derived from an EMBL/GenBank/DDBJ whole genome shotgun (WGS) entry which is preliminary data.</text>
</comment>
<protein>
    <submittedName>
        <fullName evidence="1">Uncharacterized protein</fullName>
    </submittedName>
</protein>
<keyword evidence="2" id="KW-1185">Reference proteome</keyword>
<organism evidence="1 2">
    <name type="scientific">Taxus chinensis</name>
    <name type="common">Chinese yew</name>
    <name type="synonym">Taxus wallichiana var. chinensis</name>
    <dbReference type="NCBI Taxonomy" id="29808"/>
    <lineage>
        <taxon>Eukaryota</taxon>
        <taxon>Viridiplantae</taxon>
        <taxon>Streptophyta</taxon>
        <taxon>Embryophyta</taxon>
        <taxon>Tracheophyta</taxon>
        <taxon>Spermatophyta</taxon>
        <taxon>Pinopsida</taxon>
        <taxon>Pinidae</taxon>
        <taxon>Conifers II</taxon>
        <taxon>Cupressales</taxon>
        <taxon>Taxaceae</taxon>
        <taxon>Taxus</taxon>
    </lineage>
</organism>
<evidence type="ECO:0000313" key="1">
    <source>
        <dbReference type="EMBL" id="KAH9321744.1"/>
    </source>
</evidence>